<reference evidence="2 3" key="1">
    <citation type="journal article" date="2015" name="Biotechnol. Biofuels">
        <title>Enhanced degradation of softwood versus hardwood by the white-rot fungus Pycnoporus coccineus.</title>
        <authorList>
            <person name="Couturier M."/>
            <person name="Navarro D."/>
            <person name="Chevret D."/>
            <person name="Henrissat B."/>
            <person name="Piumi F."/>
            <person name="Ruiz-Duenas F.J."/>
            <person name="Martinez A.T."/>
            <person name="Grigoriev I.V."/>
            <person name="Riley R."/>
            <person name="Lipzen A."/>
            <person name="Berrin J.G."/>
            <person name="Master E.R."/>
            <person name="Rosso M.N."/>
        </authorList>
    </citation>
    <scope>NUCLEOTIDE SEQUENCE [LARGE SCALE GENOMIC DNA]</scope>
    <source>
        <strain evidence="2 3">BRFM310</strain>
    </source>
</reference>
<dbReference type="GO" id="GO:0005739">
    <property type="term" value="C:mitochondrion"/>
    <property type="evidence" value="ECO:0007669"/>
    <property type="project" value="TreeGrafter"/>
</dbReference>
<organism evidence="2 3">
    <name type="scientific">Trametes coccinea (strain BRFM310)</name>
    <name type="common">Pycnoporus coccineus</name>
    <dbReference type="NCBI Taxonomy" id="1353009"/>
    <lineage>
        <taxon>Eukaryota</taxon>
        <taxon>Fungi</taxon>
        <taxon>Dikarya</taxon>
        <taxon>Basidiomycota</taxon>
        <taxon>Agaricomycotina</taxon>
        <taxon>Agaricomycetes</taxon>
        <taxon>Polyporales</taxon>
        <taxon>Polyporaceae</taxon>
        <taxon>Trametes</taxon>
    </lineage>
</organism>
<dbReference type="SUPFAM" id="SSF53335">
    <property type="entry name" value="S-adenosyl-L-methionine-dependent methyltransferases"/>
    <property type="match status" value="1"/>
</dbReference>
<dbReference type="GO" id="GO:0032259">
    <property type="term" value="P:methylation"/>
    <property type="evidence" value="ECO:0007669"/>
    <property type="project" value="UniProtKB-KW"/>
</dbReference>
<keyword evidence="2" id="KW-0808">Transferase</keyword>
<keyword evidence="2" id="KW-0489">Methyltransferase</keyword>
<proteinExistence type="predicted"/>
<accession>A0A1Y2J201</accession>
<sequence length="333" mass="36081">MAASATSHLLKRLARSLGRGTDALEDARRELRWMKQALHSPPKGIKPDAKSLEEMVERRVRNEPIQYILGSVPFGTRLELACRRPVLIPRPETEDWALKLASVLRAQASPARPLRILDLCTGTGCIPLLLCAELPPGSVRATGVDISEAAVQLSAENARINGIAVSGGPGLAPAKNDKQENTFTPVLADLMDPDFVNRAGLEPPYDVITSNPPYIPLTEYEALDSSVRDWEDPRALLGDPVSSSPAAPSVPDAHLNKGLAFYHRIAALVRGHGLLAPDGWLALEVGDGQAEEVGEIVRRGTALRAVATWEDPYGKRRAVVARREGVCEEPSHY</sequence>
<evidence type="ECO:0000313" key="2">
    <source>
        <dbReference type="EMBL" id="OSD06844.1"/>
    </source>
</evidence>
<dbReference type="Gene3D" id="3.40.50.150">
    <property type="entry name" value="Vaccinia Virus protein VP39"/>
    <property type="match status" value="1"/>
</dbReference>
<dbReference type="EMBL" id="KZ084089">
    <property type="protein sequence ID" value="OSD06844.1"/>
    <property type="molecule type" value="Genomic_DNA"/>
</dbReference>
<protein>
    <submittedName>
        <fullName evidence="2">S-adenosyl-L-methionine-dependent methyltransferase</fullName>
    </submittedName>
</protein>
<dbReference type="Proteomes" id="UP000193067">
    <property type="component" value="Unassembled WGS sequence"/>
</dbReference>
<dbReference type="InterPro" id="IPR050320">
    <property type="entry name" value="N5-glutamine_MTase"/>
</dbReference>
<gene>
    <name evidence="2" type="ORF">PYCCODRAFT_1463998</name>
</gene>
<dbReference type="InterPro" id="IPR040758">
    <property type="entry name" value="PrmC_N"/>
</dbReference>
<dbReference type="STRING" id="1353009.A0A1Y2J201"/>
<dbReference type="GO" id="GO:0008168">
    <property type="term" value="F:methyltransferase activity"/>
    <property type="evidence" value="ECO:0007669"/>
    <property type="project" value="UniProtKB-KW"/>
</dbReference>
<dbReference type="InterPro" id="IPR029063">
    <property type="entry name" value="SAM-dependent_MTases_sf"/>
</dbReference>
<dbReference type="CDD" id="cd02440">
    <property type="entry name" value="AdoMet_MTases"/>
    <property type="match status" value="1"/>
</dbReference>
<feature type="domain" description="Release factor glutamine methyltransferase N-terminal" evidence="1">
    <location>
        <begin position="48"/>
        <end position="70"/>
    </location>
</feature>
<evidence type="ECO:0000259" key="1">
    <source>
        <dbReference type="Pfam" id="PF17827"/>
    </source>
</evidence>
<evidence type="ECO:0000313" key="3">
    <source>
        <dbReference type="Proteomes" id="UP000193067"/>
    </source>
</evidence>
<dbReference type="AlphaFoldDB" id="A0A1Y2J201"/>
<dbReference type="Gene3D" id="1.10.8.10">
    <property type="entry name" value="DNA helicase RuvA subunit, C-terminal domain"/>
    <property type="match status" value="1"/>
</dbReference>
<dbReference type="Pfam" id="PF17827">
    <property type="entry name" value="PrmC_N"/>
    <property type="match status" value="1"/>
</dbReference>
<dbReference type="PANTHER" id="PTHR18895">
    <property type="entry name" value="HEMK METHYLTRANSFERASE"/>
    <property type="match status" value="1"/>
</dbReference>
<keyword evidence="3" id="KW-1185">Reference proteome</keyword>
<name>A0A1Y2J201_TRAC3</name>
<dbReference type="PANTHER" id="PTHR18895:SF74">
    <property type="entry name" value="MTRF1L RELEASE FACTOR GLUTAMINE METHYLTRANSFERASE"/>
    <property type="match status" value="1"/>
</dbReference>
<dbReference type="OrthoDB" id="269872at2759"/>